<accession>A0ABS9J4N0</accession>
<dbReference type="Gene3D" id="3.40.50.1110">
    <property type="entry name" value="SGNH hydrolase"/>
    <property type="match status" value="2"/>
</dbReference>
<dbReference type="PROSITE" id="PS51257">
    <property type="entry name" value="PROKAR_LIPOPROTEIN"/>
    <property type="match status" value="1"/>
</dbReference>
<dbReference type="SUPFAM" id="SSF52266">
    <property type="entry name" value="SGNH hydrolase"/>
    <property type="match status" value="1"/>
</dbReference>
<dbReference type="InterPro" id="IPR036514">
    <property type="entry name" value="SGNH_hydro_sf"/>
</dbReference>
<dbReference type="EMBL" id="JAETXX010000007">
    <property type="protein sequence ID" value="MCF8715370.1"/>
    <property type="molecule type" value="Genomic_DNA"/>
</dbReference>
<dbReference type="RefSeq" id="WP_236959336.1">
    <property type="nucleotide sequence ID" value="NZ_JAETXX010000007.1"/>
</dbReference>
<evidence type="ECO:0000313" key="2">
    <source>
        <dbReference type="Proteomes" id="UP000829517"/>
    </source>
</evidence>
<proteinExistence type="predicted"/>
<sequence length="504" mass="52775">MKKILYISLAAAAITGCQPEFNDPVDEQGFYTNGDADFSNFVSVGNSLTAGYADGALYLNGQQNSFPNMLATQFKHVGGGDFTQPLVNDNLGGLLAGGEEIADNRRVIVIGADGSQTPQILEGTPTTDITNVLEGPFNNMGVPGSKVYHLSLPGYGNIANLSLGAANPYFIRMASSPDVSVIEDAASQNPTFFSLWIGNNDILGYATTGGVGVDQTGNIDPRTYGGNDITDPNVFAASYNTLLEKLTENGAKGVVANIPDVTTIPYFTTVPYNPVPLDEATATSLNTQLIGPLKQILTAFGQGDRVVLLQPGANPLMIKDEDLTDLSAQLNAALQANGIPAQQAALMASLYGQARHATAEDLVTLPTSSLIGTAQAGIPEPFNNVGVTYPLQDESVLIPSEQANIATAQTAYNATIEGLATQYDLAFVDAEALMTQLANGGISFDGGNITNTFATGGAFSLDGVHPTQRGYAVLANNMISVINQKYNATVPSLNPGAYPTIFVE</sequence>
<dbReference type="Proteomes" id="UP000829517">
    <property type="component" value="Unassembled WGS sequence"/>
</dbReference>
<organism evidence="1 2">
    <name type="scientific">Joostella atrarenae</name>
    <dbReference type="NCBI Taxonomy" id="679257"/>
    <lineage>
        <taxon>Bacteria</taxon>
        <taxon>Pseudomonadati</taxon>
        <taxon>Bacteroidota</taxon>
        <taxon>Flavobacteriia</taxon>
        <taxon>Flavobacteriales</taxon>
        <taxon>Flavobacteriaceae</taxon>
        <taxon>Joostella</taxon>
    </lineage>
</organism>
<protein>
    <submittedName>
        <fullName evidence="1">G-D-S-L family lipolytic protein</fullName>
    </submittedName>
</protein>
<comment type="caution">
    <text evidence="1">The sequence shown here is derived from an EMBL/GenBank/DDBJ whole genome shotgun (WGS) entry which is preliminary data.</text>
</comment>
<evidence type="ECO:0000313" key="1">
    <source>
        <dbReference type="EMBL" id="MCF8715370.1"/>
    </source>
</evidence>
<keyword evidence="2" id="KW-1185">Reference proteome</keyword>
<gene>
    <name evidence="1" type="ORF">JM658_11070</name>
</gene>
<reference evidence="1 2" key="1">
    <citation type="submission" date="2021-01" db="EMBL/GenBank/DDBJ databases">
        <title>Genome sequencing of Joostella atrarenae M1-2 (= KCTC 23194).</title>
        <authorList>
            <person name="Zakaria M.R."/>
            <person name="Lam M.Q."/>
            <person name="Chong C.S."/>
        </authorList>
    </citation>
    <scope>NUCLEOTIDE SEQUENCE [LARGE SCALE GENOMIC DNA]</scope>
    <source>
        <strain evidence="1 2">M1-2</strain>
    </source>
</reference>
<name>A0ABS9J4N0_9FLAO</name>
<dbReference type="PANTHER" id="PTHR30383:SF5">
    <property type="entry name" value="SGNH HYDROLASE-TYPE ESTERASE DOMAIN-CONTAINING PROTEIN"/>
    <property type="match status" value="1"/>
</dbReference>
<dbReference type="InterPro" id="IPR051532">
    <property type="entry name" value="Ester_Hydrolysis_Enzymes"/>
</dbReference>
<dbReference type="PANTHER" id="PTHR30383">
    <property type="entry name" value="THIOESTERASE 1/PROTEASE 1/LYSOPHOSPHOLIPASE L1"/>
    <property type="match status" value="1"/>
</dbReference>